<dbReference type="EMBL" id="SNTY01000025">
    <property type="protein sequence ID" value="TEU26874.1"/>
    <property type="molecule type" value="Genomic_DNA"/>
</dbReference>
<organism evidence="1 2">
    <name type="scientific">Alkanindiges illinoisensis</name>
    <dbReference type="NCBI Taxonomy" id="197183"/>
    <lineage>
        <taxon>Bacteria</taxon>
        <taxon>Pseudomonadati</taxon>
        <taxon>Pseudomonadota</taxon>
        <taxon>Gammaproteobacteria</taxon>
        <taxon>Moraxellales</taxon>
        <taxon>Moraxellaceae</taxon>
        <taxon>Alkanindiges</taxon>
    </lineage>
</organism>
<accession>A0A4Y7XCJ9</accession>
<evidence type="ECO:0000313" key="2">
    <source>
        <dbReference type="Proteomes" id="UP000297834"/>
    </source>
</evidence>
<dbReference type="RefSeq" id="WP_134244320.1">
    <property type="nucleotide sequence ID" value="NZ_SNTY01000025.1"/>
</dbReference>
<dbReference type="Proteomes" id="UP000297834">
    <property type="component" value="Unassembled WGS sequence"/>
</dbReference>
<keyword evidence="2" id="KW-1185">Reference proteome</keyword>
<dbReference type="OrthoDB" id="9790745at2"/>
<gene>
    <name evidence="1" type="ORF">E2B99_07660</name>
</gene>
<protein>
    <submittedName>
        <fullName evidence="1">DUF488 domain-containing protein</fullName>
    </submittedName>
</protein>
<reference evidence="1 2" key="1">
    <citation type="submission" date="2019-03" db="EMBL/GenBank/DDBJ databases">
        <title>Alkanindiges illinoisensis: a potential pathogenic isolated from ascites of a gastric cancer patient with abdominal metastasis.</title>
        <authorList>
            <person name="Hu X."/>
            <person name="Yang B."/>
            <person name="Yan X."/>
            <person name="Lin L."/>
            <person name="Zhao H."/>
            <person name="Zhou F."/>
            <person name="Su B."/>
            <person name="Chen J."/>
            <person name="Rui Y."/>
            <person name="Wang Q."/>
            <person name="Zheng L."/>
        </authorList>
    </citation>
    <scope>NUCLEOTIDE SEQUENCE [LARGE SCALE GENOMIC DNA]</scope>
    <source>
        <strain evidence="1 2">NFYY 23406</strain>
    </source>
</reference>
<sequence>MIYCKVWTEPARLQDGKRVLIGPPLPQMPVHPETSPDAIVMNLGLEALAPSSELIHWAAQHPDQPDGFRQSYIGQLKAQTEYWLILLDYLRQGNLTLLGTSSHHLVYLELLAEFLEDELEKWQEASSPVCYADLNQLY</sequence>
<evidence type="ECO:0000313" key="1">
    <source>
        <dbReference type="EMBL" id="TEU26874.1"/>
    </source>
</evidence>
<dbReference type="AlphaFoldDB" id="A0A4Y7XCJ9"/>
<dbReference type="Pfam" id="PF22752">
    <property type="entry name" value="DUF488-N3i"/>
    <property type="match status" value="1"/>
</dbReference>
<dbReference type="InterPro" id="IPR052552">
    <property type="entry name" value="YeaO-like"/>
</dbReference>
<name>A0A4Y7XCJ9_9GAMM</name>
<comment type="caution">
    <text evidence="1">The sequence shown here is derived from an EMBL/GenBank/DDBJ whole genome shotgun (WGS) entry which is preliminary data.</text>
</comment>
<proteinExistence type="predicted"/>